<proteinExistence type="predicted"/>
<dbReference type="Proteomes" id="UP000241587">
    <property type="component" value="Unassembled WGS sequence"/>
</dbReference>
<evidence type="ECO:0000256" key="1">
    <source>
        <dbReference type="SAM" id="MobiDB-lite"/>
    </source>
</evidence>
<keyword evidence="3" id="KW-1185">Reference proteome</keyword>
<accession>A0A2T4H0K8</accession>
<dbReference type="AlphaFoldDB" id="A0A2T4H0K8"/>
<feature type="compositionally biased region" description="Basic and acidic residues" evidence="1">
    <location>
        <begin position="16"/>
        <end position="42"/>
    </location>
</feature>
<reference evidence="2 3" key="1">
    <citation type="submission" date="2018-02" db="EMBL/GenBank/DDBJ databases">
        <title>Fusarium culmorum secondary metabolites in fungal-bacterial-plant interactions.</title>
        <authorList>
            <person name="Schmidt R."/>
        </authorList>
    </citation>
    <scope>NUCLEOTIDE SEQUENCE [LARGE SCALE GENOMIC DNA]</scope>
    <source>
        <strain evidence="2 3">PV</strain>
    </source>
</reference>
<dbReference type="EMBL" id="PVEM01000003">
    <property type="protein sequence ID" value="PTD09328.1"/>
    <property type="molecule type" value="Genomic_DNA"/>
</dbReference>
<organism evidence="2 3">
    <name type="scientific">Fusarium culmorum</name>
    <dbReference type="NCBI Taxonomy" id="5516"/>
    <lineage>
        <taxon>Eukaryota</taxon>
        <taxon>Fungi</taxon>
        <taxon>Dikarya</taxon>
        <taxon>Ascomycota</taxon>
        <taxon>Pezizomycotina</taxon>
        <taxon>Sordariomycetes</taxon>
        <taxon>Hypocreomycetidae</taxon>
        <taxon>Hypocreales</taxon>
        <taxon>Nectriaceae</taxon>
        <taxon>Fusarium</taxon>
    </lineage>
</organism>
<dbReference type="OMA" id="MSKGHEI"/>
<feature type="region of interest" description="Disordered" evidence="1">
    <location>
        <begin position="16"/>
        <end position="45"/>
    </location>
</feature>
<comment type="caution">
    <text evidence="2">The sequence shown here is derived from an EMBL/GenBank/DDBJ whole genome shotgun (WGS) entry which is preliminary data.</text>
</comment>
<evidence type="ECO:0000313" key="3">
    <source>
        <dbReference type="Proteomes" id="UP000241587"/>
    </source>
</evidence>
<evidence type="ECO:0000313" key="2">
    <source>
        <dbReference type="EMBL" id="PTD09328.1"/>
    </source>
</evidence>
<feature type="compositionally biased region" description="Low complexity" evidence="1">
    <location>
        <begin position="120"/>
        <end position="137"/>
    </location>
</feature>
<dbReference type="OrthoDB" id="5102118at2759"/>
<gene>
    <name evidence="2" type="ORF">FCULG_00007552</name>
</gene>
<protein>
    <submittedName>
        <fullName evidence="2">Uncharacterized protein</fullName>
    </submittedName>
</protein>
<sequence length="361" mass="39821">MAIKMFQLRKRLLYKSEGHNHGDNQASSDDKTKSGDHRDKSTVKPLTATVANISSLRTLRSVAMTSQKASPDHGHLSTVSAPTRSYKRLGTSSPLSSVKRRRTNLPSHAPSPIMASVAVASRSSPLPLSTRPTTPASHSSTKDTKTPPKIGYALPKSVFEDLDDDQVESQHSSIRMTDFTKAHDELTKKQNSISKLLDNLATNLYDNLQASETKINTLRNKEPSLDKPAKHVAQLEQSLVQRKGSSPDLGVQAMMSKGHEIQHKLRAAQSNLERTRIKFNAAQDELTQVKTAYHSWRAGIVAETEKATTIKESLRQVKRHKKHYAVLETLVRGGPLMTERLVGVAKDAGLKFETGLGEKEI</sequence>
<feature type="region of interest" description="Disordered" evidence="1">
    <location>
        <begin position="62"/>
        <end position="150"/>
    </location>
</feature>
<name>A0A2T4H0K8_FUSCU</name>